<feature type="domain" description="C-type lectin" evidence="2">
    <location>
        <begin position="67"/>
        <end position="172"/>
    </location>
</feature>
<evidence type="ECO:0000313" key="3">
    <source>
        <dbReference type="EMBL" id="VDN08784.1"/>
    </source>
</evidence>
<proteinExistence type="predicted"/>
<dbReference type="SMART" id="SM00034">
    <property type="entry name" value="CLECT"/>
    <property type="match status" value="1"/>
</dbReference>
<dbReference type="InterPro" id="IPR016187">
    <property type="entry name" value="CTDL_fold"/>
</dbReference>
<protein>
    <recommendedName>
        <fullName evidence="2">C-type lectin domain-containing protein</fullName>
    </recommendedName>
</protein>
<feature type="transmembrane region" description="Helical" evidence="1">
    <location>
        <begin position="12"/>
        <end position="34"/>
    </location>
</feature>
<dbReference type="CDD" id="cd00037">
    <property type="entry name" value="CLECT"/>
    <property type="match status" value="1"/>
</dbReference>
<dbReference type="AlphaFoldDB" id="A0A3P7KW19"/>
<reference evidence="3 4" key="1">
    <citation type="submission" date="2018-11" db="EMBL/GenBank/DDBJ databases">
        <authorList>
            <consortium name="Pathogen Informatics"/>
        </authorList>
    </citation>
    <scope>NUCLEOTIDE SEQUENCE [LARGE SCALE GENOMIC DNA]</scope>
</reference>
<keyword evidence="4" id="KW-1185">Reference proteome</keyword>
<keyword evidence="1" id="KW-1133">Transmembrane helix</keyword>
<dbReference type="OrthoDB" id="6158097at2759"/>
<evidence type="ECO:0000313" key="4">
    <source>
        <dbReference type="Proteomes" id="UP000281553"/>
    </source>
</evidence>
<dbReference type="Proteomes" id="UP000281553">
    <property type="component" value="Unassembled WGS sequence"/>
</dbReference>
<sequence>MFYPQNQTHLRITTLLGVLIFPSAVFLKVLRFLTALFHPPSIRRLPPPDDIEDTYHCPKALPDHATASDACYAIVNEPRTFSEAVDYCHGLHPQAHVASFHYSGTEKDLLGLNLLSVNHSYWFGLYKVSNIYLWIDSGSVQHVQRPTGLMRSRHWRLRDCFKMNVTSKTVRWMAINSLEYFIRCAFRFPSSGGVFFCFCFAAFGLATAATRVESGSSWMHESCSAKLPFICQAYVWGRAPTTNTSRASTLPASYPALSCPPQYRQHEDRCFKASSLPLRYFPRQQ</sequence>
<dbReference type="EMBL" id="UYRU01045786">
    <property type="protein sequence ID" value="VDN08784.1"/>
    <property type="molecule type" value="Genomic_DNA"/>
</dbReference>
<evidence type="ECO:0000259" key="2">
    <source>
        <dbReference type="PROSITE" id="PS50041"/>
    </source>
</evidence>
<evidence type="ECO:0000256" key="1">
    <source>
        <dbReference type="SAM" id="Phobius"/>
    </source>
</evidence>
<dbReference type="InterPro" id="IPR016186">
    <property type="entry name" value="C-type_lectin-like/link_sf"/>
</dbReference>
<dbReference type="PROSITE" id="PS50041">
    <property type="entry name" value="C_TYPE_LECTIN_2"/>
    <property type="match status" value="1"/>
</dbReference>
<accession>A0A3P7KW19</accession>
<name>A0A3P7KW19_DIBLA</name>
<dbReference type="SUPFAM" id="SSF56436">
    <property type="entry name" value="C-type lectin-like"/>
    <property type="match status" value="1"/>
</dbReference>
<gene>
    <name evidence="3" type="ORF">DILT_LOCUS4615</name>
</gene>
<keyword evidence="1" id="KW-0812">Transmembrane</keyword>
<dbReference type="Gene3D" id="3.10.100.10">
    <property type="entry name" value="Mannose-Binding Protein A, subunit A"/>
    <property type="match status" value="1"/>
</dbReference>
<keyword evidence="1" id="KW-0472">Membrane</keyword>
<organism evidence="3 4">
    <name type="scientific">Dibothriocephalus latus</name>
    <name type="common">Fish tapeworm</name>
    <name type="synonym">Diphyllobothrium latum</name>
    <dbReference type="NCBI Taxonomy" id="60516"/>
    <lineage>
        <taxon>Eukaryota</taxon>
        <taxon>Metazoa</taxon>
        <taxon>Spiralia</taxon>
        <taxon>Lophotrochozoa</taxon>
        <taxon>Platyhelminthes</taxon>
        <taxon>Cestoda</taxon>
        <taxon>Eucestoda</taxon>
        <taxon>Diphyllobothriidea</taxon>
        <taxon>Diphyllobothriidae</taxon>
        <taxon>Dibothriocephalus</taxon>
    </lineage>
</organism>
<dbReference type="InterPro" id="IPR001304">
    <property type="entry name" value="C-type_lectin-like"/>
</dbReference>